<feature type="repeat" description="ANK" evidence="3">
    <location>
        <begin position="178"/>
        <end position="210"/>
    </location>
</feature>
<dbReference type="AlphaFoldDB" id="U4KZL6"/>
<dbReference type="Proteomes" id="UP000018144">
    <property type="component" value="Unassembled WGS sequence"/>
</dbReference>
<dbReference type="PROSITE" id="PS50297">
    <property type="entry name" value="ANK_REP_REGION"/>
    <property type="match status" value="1"/>
</dbReference>
<gene>
    <name evidence="4" type="ORF">PCON_07248</name>
</gene>
<protein>
    <submittedName>
        <fullName evidence="4">Similar to Putative ankyrin repeat protein RF_0381 acc. no. Q4UMH6</fullName>
    </submittedName>
</protein>
<name>U4KZL6_PYROM</name>
<dbReference type="Gene3D" id="1.25.40.20">
    <property type="entry name" value="Ankyrin repeat-containing domain"/>
    <property type="match status" value="1"/>
</dbReference>
<dbReference type="SUPFAM" id="SSF48403">
    <property type="entry name" value="Ankyrin repeat"/>
    <property type="match status" value="1"/>
</dbReference>
<dbReference type="InterPro" id="IPR051165">
    <property type="entry name" value="Multifunctional_ANK_Repeat"/>
</dbReference>
<dbReference type="PANTHER" id="PTHR24123">
    <property type="entry name" value="ANKYRIN REPEAT-CONTAINING"/>
    <property type="match status" value="1"/>
</dbReference>
<sequence>MADRQAFPPEILLEIAKHTTTATLALLCATSRQLYALLVPSLYRRGVKIASKEEQIGLNIAVKLMRQNRYSSVAKLLQYGLSARTCTLWRCINGSSEHLLKNISLLQMSVYGYRRNRDTSITKLLLDHGADVHHKDSEGRTAMHYAMFDTNSKSGPTANAWVTMLIQHGADVNARTRLGTSPLYFAAYFNNWVAIGHLVCYGASINTASNRGRTAIMCAIDENVENSHDKVIEELYKYGAQAPPTEDGEVSSN</sequence>
<dbReference type="InterPro" id="IPR036770">
    <property type="entry name" value="Ankyrin_rpt-contain_sf"/>
</dbReference>
<dbReference type="PROSITE" id="PS50088">
    <property type="entry name" value="ANK_REPEAT"/>
    <property type="match status" value="2"/>
</dbReference>
<proteinExistence type="predicted"/>
<dbReference type="EMBL" id="HF935360">
    <property type="protein sequence ID" value="CCX07659.1"/>
    <property type="molecule type" value="Genomic_DNA"/>
</dbReference>
<accession>U4KZL6</accession>
<evidence type="ECO:0000256" key="2">
    <source>
        <dbReference type="ARBA" id="ARBA00023043"/>
    </source>
</evidence>
<dbReference type="Pfam" id="PF13637">
    <property type="entry name" value="Ank_4"/>
    <property type="match status" value="1"/>
</dbReference>
<reference evidence="4 5" key="1">
    <citation type="journal article" date="2013" name="PLoS Genet.">
        <title>The genome and development-dependent transcriptomes of Pyronema confluens: a window into fungal evolution.</title>
        <authorList>
            <person name="Traeger S."/>
            <person name="Altegoer F."/>
            <person name="Freitag M."/>
            <person name="Gabaldon T."/>
            <person name="Kempken F."/>
            <person name="Kumar A."/>
            <person name="Marcet-Houben M."/>
            <person name="Poggeler S."/>
            <person name="Stajich J.E."/>
            <person name="Nowrousian M."/>
        </authorList>
    </citation>
    <scope>NUCLEOTIDE SEQUENCE [LARGE SCALE GENOMIC DNA]</scope>
    <source>
        <strain evidence="5">CBS 100304</strain>
        <tissue evidence="4">Vegetative mycelium</tissue>
    </source>
</reference>
<evidence type="ECO:0000313" key="4">
    <source>
        <dbReference type="EMBL" id="CCX07659.1"/>
    </source>
</evidence>
<keyword evidence="5" id="KW-1185">Reference proteome</keyword>
<evidence type="ECO:0000313" key="5">
    <source>
        <dbReference type="Proteomes" id="UP000018144"/>
    </source>
</evidence>
<keyword evidence="2 3" id="KW-0040">ANK repeat</keyword>
<organism evidence="4 5">
    <name type="scientific">Pyronema omphalodes (strain CBS 100304)</name>
    <name type="common">Pyronema confluens</name>
    <dbReference type="NCBI Taxonomy" id="1076935"/>
    <lineage>
        <taxon>Eukaryota</taxon>
        <taxon>Fungi</taxon>
        <taxon>Dikarya</taxon>
        <taxon>Ascomycota</taxon>
        <taxon>Pezizomycotina</taxon>
        <taxon>Pezizomycetes</taxon>
        <taxon>Pezizales</taxon>
        <taxon>Pyronemataceae</taxon>
        <taxon>Pyronema</taxon>
    </lineage>
</organism>
<dbReference type="Pfam" id="PF12796">
    <property type="entry name" value="Ank_2"/>
    <property type="match status" value="1"/>
</dbReference>
<dbReference type="InterPro" id="IPR002110">
    <property type="entry name" value="Ankyrin_rpt"/>
</dbReference>
<dbReference type="PANTHER" id="PTHR24123:SF105">
    <property type="entry name" value="CARD- AND ANK-DOMAIN CONTAINING INFLAMMASOME ADAPTER PROTEIN"/>
    <property type="match status" value="1"/>
</dbReference>
<feature type="repeat" description="ANK" evidence="3">
    <location>
        <begin position="138"/>
        <end position="177"/>
    </location>
</feature>
<dbReference type="STRING" id="1076935.U4KZL6"/>
<dbReference type="eggNOG" id="KOG0504">
    <property type="taxonomic scope" value="Eukaryota"/>
</dbReference>
<keyword evidence="1" id="KW-0677">Repeat</keyword>
<dbReference type="OrthoDB" id="341259at2759"/>
<evidence type="ECO:0000256" key="3">
    <source>
        <dbReference type="PROSITE-ProRule" id="PRU00023"/>
    </source>
</evidence>
<dbReference type="SMART" id="SM00248">
    <property type="entry name" value="ANK"/>
    <property type="match status" value="4"/>
</dbReference>
<evidence type="ECO:0000256" key="1">
    <source>
        <dbReference type="ARBA" id="ARBA00022737"/>
    </source>
</evidence>